<feature type="compositionally biased region" description="Polar residues" evidence="1">
    <location>
        <begin position="64"/>
        <end position="73"/>
    </location>
</feature>
<evidence type="ECO:0000313" key="3">
    <source>
        <dbReference type="Proteomes" id="UP001219518"/>
    </source>
</evidence>
<comment type="caution">
    <text evidence="2">The sequence shown here is derived from an EMBL/GenBank/DDBJ whole genome shotgun (WGS) entry which is preliminary data.</text>
</comment>
<name>A0AAE1HZ19_9NEOP</name>
<reference evidence="2" key="1">
    <citation type="submission" date="2021-07" db="EMBL/GenBank/DDBJ databases">
        <authorList>
            <person name="Catto M.A."/>
            <person name="Jacobson A."/>
            <person name="Kennedy G."/>
            <person name="Labadie P."/>
            <person name="Hunt B.G."/>
            <person name="Srinivasan R."/>
        </authorList>
    </citation>
    <scope>NUCLEOTIDE SEQUENCE</scope>
    <source>
        <strain evidence="2">PL_HMW_Pooled</strain>
        <tissue evidence="2">Head</tissue>
    </source>
</reference>
<protein>
    <submittedName>
        <fullName evidence="2">Macro domain-containing protein PA3693</fullName>
    </submittedName>
</protein>
<organism evidence="2 3">
    <name type="scientific">Frankliniella fusca</name>
    <dbReference type="NCBI Taxonomy" id="407009"/>
    <lineage>
        <taxon>Eukaryota</taxon>
        <taxon>Metazoa</taxon>
        <taxon>Ecdysozoa</taxon>
        <taxon>Arthropoda</taxon>
        <taxon>Hexapoda</taxon>
        <taxon>Insecta</taxon>
        <taxon>Pterygota</taxon>
        <taxon>Neoptera</taxon>
        <taxon>Paraneoptera</taxon>
        <taxon>Thysanoptera</taxon>
        <taxon>Terebrantia</taxon>
        <taxon>Thripoidea</taxon>
        <taxon>Thripidae</taxon>
        <taxon>Frankliniella</taxon>
    </lineage>
</organism>
<reference evidence="2" key="2">
    <citation type="journal article" date="2023" name="BMC Genomics">
        <title>Pest status, molecular evolution, and epigenetic factors derived from the genome assembly of Frankliniella fusca, a thysanopteran phytovirus vector.</title>
        <authorList>
            <person name="Catto M.A."/>
            <person name="Labadie P.E."/>
            <person name="Jacobson A.L."/>
            <person name="Kennedy G.G."/>
            <person name="Srinivasan R."/>
            <person name="Hunt B.G."/>
        </authorList>
    </citation>
    <scope>NUCLEOTIDE SEQUENCE</scope>
    <source>
        <strain evidence="2">PL_HMW_Pooled</strain>
    </source>
</reference>
<evidence type="ECO:0000256" key="1">
    <source>
        <dbReference type="SAM" id="MobiDB-lite"/>
    </source>
</evidence>
<feature type="region of interest" description="Disordered" evidence="1">
    <location>
        <begin position="1"/>
        <end position="93"/>
    </location>
</feature>
<sequence length="93" mass="10185">MLTTSPQNSRKSLGSLPVTQRRGRPARPTPREKLSRHDGSTMSRSRAARVTQRRTARGPVWSGKWSSSSDLQKSCSRLSSRLSSDAGASAAFR</sequence>
<dbReference type="AlphaFoldDB" id="A0AAE1HZ19"/>
<keyword evidence="3" id="KW-1185">Reference proteome</keyword>
<feature type="compositionally biased region" description="Basic and acidic residues" evidence="1">
    <location>
        <begin position="29"/>
        <end position="39"/>
    </location>
</feature>
<proteinExistence type="predicted"/>
<dbReference type="Proteomes" id="UP001219518">
    <property type="component" value="Unassembled WGS sequence"/>
</dbReference>
<gene>
    <name evidence="2" type="ORF">KUF71_005231</name>
</gene>
<dbReference type="EMBL" id="JAHWGI010001411">
    <property type="protein sequence ID" value="KAK3930497.1"/>
    <property type="molecule type" value="Genomic_DNA"/>
</dbReference>
<feature type="compositionally biased region" description="Polar residues" evidence="1">
    <location>
        <begin position="1"/>
        <end position="12"/>
    </location>
</feature>
<feature type="compositionally biased region" description="Low complexity" evidence="1">
    <location>
        <begin position="74"/>
        <end position="93"/>
    </location>
</feature>
<accession>A0AAE1HZ19</accession>
<evidence type="ECO:0000313" key="2">
    <source>
        <dbReference type="EMBL" id="KAK3930497.1"/>
    </source>
</evidence>